<evidence type="ECO:0000313" key="1">
    <source>
        <dbReference type="Proteomes" id="UP000035642"/>
    </source>
</evidence>
<reference evidence="1" key="1">
    <citation type="submission" date="2012-09" db="EMBL/GenBank/DDBJ databases">
        <authorList>
            <person name="Martin A.A."/>
        </authorList>
    </citation>
    <scope>NUCLEOTIDE SEQUENCE</scope>
</reference>
<dbReference type="AlphaFoldDB" id="A0A0K0DQH6"/>
<name>A0A0K0DQH6_ANGCA</name>
<proteinExistence type="predicted"/>
<dbReference type="STRING" id="6313.A0A0K0DQH6"/>
<keyword evidence="1" id="KW-1185">Reference proteome</keyword>
<reference evidence="2" key="2">
    <citation type="submission" date="2017-02" db="UniProtKB">
        <authorList>
            <consortium name="WormBaseParasite"/>
        </authorList>
    </citation>
    <scope>IDENTIFICATION</scope>
</reference>
<dbReference type="Gene3D" id="2.10.25.10">
    <property type="entry name" value="Laminin"/>
    <property type="match status" value="1"/>
</dbReference>
<dbReference type="WBParaSite" id="ACAC_0001401501-mRNA-1">
    <property type="protein sequence ID" value="ACAC_0001401501-mRNA-1"/>
    <property type="gene ID" value="ACAC_0001401501"/>
</dbReference>
<dbReference type="Proteomes" id="UP000035642">
    <property type="component" value="Unassembled WGS sequence"/>
</dbReference>
<accession>A0A0K0DQH6</accession>
<organism evidence="1 2">
    <name type="scientific">Angiostrongylus cantonensis</name>
    <name type="common">Rat lungworm</name>
    <dbReference type="NCBI Taxonomy" id="6313"/>
    <lineage>
        <taxon>Eukaryota</taxon>
        <taxon>Metazoa</taxon>
        <taxon>Ecdysozoa</taxon>
        <taxon>Nematoda</taxon>
        <taxon>Chromadorea</taxon>
        <taxon>Rhabditida</taxon>
        <taxon>Rhabditina</taxon>
        <taxon>Rhabditomorpha</taxon>
        <taxon>Strongyloidea</taxon>
        <taxon>Metastrongylidae</taxon>
        <taxon>Angiostrongylus</taxon>
    </lineage>
</organism>
<sequence length="245" mass="27608">MIVVLAWSGYVMVLMIAMMPPLIVKSVVTKLTVQIWHQHVRWTSSTVVYWGRAIGRAYPMCIDATVLLIALMEVMRIELCVLCATQSLPCRTDEVLCVKDTVTTCIPQEIICNQTYECENLKYLTKTMCGVNECKFDLCEEECVDLPFSYRCECRSPKVTNPKNPARCITVLPMLLSMTSDGIRMNFLSDSYQTLSINSSSGRVLAFSVRLSSAYWIDENERVGRTFTNGTSVVSLHVSSAIFSY</sequence>
<evidence type="ECO:0000313" key="2">
    <source>
        <dbReference type="WBParaSite" id="ACAC_0001401501-mRNA-1"/>
    </source>
</evidence>
<protein>
    <submittedName>
        <fullName evidence="2">EGF-like domain-containing protein</fullName>
    </submittedName>
</protein>